<dbReference type="AlphaFoldDB" id="A0A914DE28"/>
<feature type="transmembrane region" description="Helical" evidence="1">
    <location>
        <begin position="12"/>
        <end position="32"/>
    </location>
</feature>
<keyword evidence="2" id="KW-1185">Reference proteome</keyword>
<evidence type="ECO:0000256" key="1">
    <source>
        <dbReference type="SAM" id="Phobius"/>
    </source>
</evidence>
<accession>A0A914DE28</accession>
<sequence>MVHAHRMQIVKLVFYAMYSINAAVQILVTIHLHKGLVLAVLVPLDNIAYQVTNNVIFYILLVLCLLSRLQRQRQQHLRFLLVIQHGLIFRKLKTVIRTRGPSVSALGKENGSTLSCSTLLSFASPKLLYSAQLCSALLYPALFNLLCSTMF</sequence>
<name>A0A914DE28_9BILA</name>
<dbReference type="Proteomes" id="UP000887540">
    <property type="component" value="Unplaced"/>
</dbReference>
<keyword evidence="1" id="KW-0472">Membrane</keyword>
<keyword evidence="1" id="KW-1133">Transmembrane helix</keyword>
<evidence type="ECO:0000313" key="2">
    <source>
        <dbReference type="Proteomes" id="UP000887540"/>
    </source>
</evidence>
<keyword evidence="1" id="KW-0812">Transmembrane</keyword>
<dbReference type="WBParaSite" id="ACRNAN_scaffold2464.g8169.t1">
    <property type="protein sequence ID" value="ACRNAN_scaffold2464.g8169.t1"/>
    <property type="gene ID" value="ACRNAN_scaffold2464.g8169"/>
</dbReference>
<proteinExistence type="predicted"/>
<protein>
    <submittedName>
        <fullName evidence="3">Uncharacterized protein</fullName>
    </submittedName>
</protein>
<organism evidence="2 3">
    <name type="scientific">Acrobeloides nanus</name>
    <dbReference type="NCBI Taxonomy" id="290746"/>
    <lineage>
        <taxon>Eukaryota</taxon>
        <taxon>Metazoa</taxon>
        <taxon>Ecdysozoa</taxon>
        <taxon>Nematoda</taxon>
        <taxon>Chromadorea</taxon>
        <taxon>Rhabditida</taxon>
        <taxon>Tylenchina</taxon>
        <taxon>Cephalobomorpha</taxon>
        <taxon>Cephaloboidea</taxon>
        <taxon>Cephalobidae</taxon>
        <taxon>Acrobeloides</taxon>
    </lineage>
</organism>
<feature type="transmembrane region" description="Helical" evidence="1">
    <location>
        <begin position="47"/>
        <end position="66"/>
    </location>
</feature>
<reference evidence="3" key="1">
    <citation type="submission" date="2022-11" db="UniProtKB">
        <authorList>
            <consortium name="WormBaseParasite"/>
        </authorList>
    </citation>
    <scope>IDENTIFICATION</scope>
</reference>
<evidence type="ECO:0000313" key="3">
    <source>
        <dbReference type="WBParaSite" id="ACRNAN_scaffold2464.g8169.t1"/>
    </source>
</evidence>